<dbReference type="Proteomes" id="UP001163835">
    <property type="component" value="Unassembled WGS sequence"/>
</dbReference>
<comment type="caution">
    <text evidence="1">The sequence shown here is derived from an EMBL/GenBank/DDBJ whole genome shotgun (WGS) entry which is preliminary data.</text>
</comment>
<evidence type="ECO:0000313" key="1">
    <source>
        <dbReference type="EMBL" id="KAJ3806560.1"/>
    </source>
</evidence>
<dbReference type="EMBL" id="MU795408">
    <property type="protein sequence ID" value="KAJ3806560.1"/>
    <property type="molecule type" value="Genomic_DNA"/>
</dbReference>
<name>A0ACC1TP89_9AGAR</name>
<gene>
    <name evidence="1" type="ORF">F5876DRAFT_49801</name>
</gene>
<accession>A0ACC1TP89</accession>
<keyword evidence="2" id="KW-1185">Reference proteome</keyword>
<protein>
    <submittedName>
        <fullName evidence="1">Uncharacterized protein</fullName>
    </submittedName>
</protein>
<sequence length="86" mass="9905">PESPRWLIRQGKHDKELRILAKYHANGDMEDELVQQELHEITTHIQQDMDAGNVHWRNLLQSTGNHRRMLVLTLAVSGTLVLGCKL</sequence>
<feature type="non-terminal residue" evidence="1">
    <location>
        <position position="1"/>
    </location>
</feature>
<reference evidence="1" key="1">
    <citation type="submission" date="2022-09" db="EMBL/GenBank/DDBJ databases">
        <title>A Global Phylogenomic Analysis of the Shiitake Genus Lentinula.</title>
        <authorList>
            <consortium name="DOE Joint Genome Institute"/>
            <person name="Sierra-Patev S."/>
            <person name="Min B."/>
            <person name="Naranjo-Ortiz M."/>
            <person name="Looney B."/>
            <person name="Konkel Z."/>
            <person name="Slot J.C."/>
            <person name="Sakamoto Y."/>
            <person name="Steenwyk J.L."/>
            <person name="Rokas A."/>
            <person name="Carro J."/>
            <person name="Camarero S."/>
            <person name="Ferreira P."/>
            <person name="Molpeceres G."/>
            <person name="Ruiz-Duenas F.J."/>
            <person name="Serrano A."/>
            <person name="Henrissat B."/>
            <person name="Drula E."/>
            <person name="Hughes K.W."/>
            <person name="Mata J.L."/>
            <person name="Ishikawa N.K."/>
            <person name="Vargas-Isla R."/>
            <person name="Ushijima S."/>
            <person name="Smith C.A."/>
            <person name="Ahrendt S."/>
            <person name="Andreopoulos W."/>
            <person name="He G."/>
            <person name="Labutti K."/>
            <person name="Lipzen A."/>
            <person name="Ng V."/>
            <person name="Riley R."/>
            <person name="Sandor L."/>
            <person name="Barry K."/>
            <person name="Martinez A.T."/>
            <person name="Xiao Y."/>
            <person name="Gibbons J.G."/>
            <person name="Terashima K."/>
            <person name="Grigoriev I.V."/>
            <person name="Hibbett D.S."/>
        </authorList>
    </citation>
    <scope>NUCLEOTIDE SEQUENCE</scope>
    <source>
        <strain evidence="1">TMI1499</strain>
    </source>
</reference>
<evidence type="ECO:0000313" key="2">
    <source>
        <dbReference type="Proteomes" id="UP001163835"/>
    </source>
</evidence>
<organism evidence="1 2">
    <name type="scientific">Lentinula aff. lateritia</name>
    <dbReference type="NCBI Taxonomy" id="2804960"/>
    <lineage>
        <taxon>Eukaryota</taxon>
        <taxon>Fungi</taxon>
        <taxon>Dikarya</taxon>
        <taxon>Basidiomycota</taxon>
        <taxon>Agaricomycotina</taxon>
        <taxon>Agaricomycetes</taxon>
        <taxon>Agaricomycetidae</taxon>
        <taxon>Agaricales</taxon>
        <taxon>Marasmiineae</taxon>
        <taxon>Omphalotaceae</taxon>
        <taxon>Lentinula</taxon>
    </lineage>
</organism>
<proteinExistence type="predicted"/>